<evidence type="ECO:0000259" key="1">
    <source>
        <dbReference type="Pfam" id="PF04545"/>
    </source>
</evidence>
<dbReference type="Proteomes" id="UP001339429">
    <property type="component" value="Unassembled WGS sequence"/>
</dbReference>
<keyword evidence="3" id="KW-1185">Reference proteome</keyword>
<evidence type="ECO:0000313" key="3">
    <source>
        <dbReference type="Proteomes" id="UP001339429"/>
    </source>
</evidence>
<dbReference type="Gene3D" id="1.10.10.60">
    <property type="entry name" value="Homeodomain-like"/>
    <property type="match status" value="1"/>
</dbReference>
<feature type="domain" description="RNA polymerase sigma-70 region 4" evidence="1">
    <location>
        <begin position="5"/>
        <end position="42"/>
    </location>
</feature>
<accession>A0ABU6LL59</accession>
<proteinExistence type="predicted"/>
<name>A0ABU6LL59_9GAMM</name>
<reference evidence="2 3" key="1">
    <citation type="submission" date="2024-01" db="EMBL/GenBank/DDBJ databases">
        <title>Active colonisers of the gastrointestinal tract of Atlantic salmon farmed in a warm water region.</title>
        <authorList>
            <person name="Bowman J.P."/>
        </authorList>
    </citation>
    <scope>NUCLEOTIDE SEQUENCE [LARGE SCALE GENOMIC DNA]</scope>
    <source>
        <strain evidence="2 3">S4MW1</strain>
    </source>
</reference>
<dbReference type="RefSeq" id="WP_327780040.1">
    <property type="nucleotide sequence ID" value="NZ_JAYXUD010000013.1"/>
</dbReference>
<dbReference type="EMBL" id="JAYXUD010000013">
    <property type="protein sequence ID" value="MEC6899854.1"/>
    <property type="molecule type" value="Genomic_DNA"/>
</dbReference>
<protein>
    <recommendedName>
        <fullName evidence="1">RNA polymerase sigma-70 region 4 domain-containing protein</fullName>
    </recommendedName>
</protein>
<sequence>MANIKLTDKDITFITEKYIEGYTQAEIAKALGVTQTCISRVLRLRNVTRKPKEKLTL</sequence>
<gene>
    <name evidence="2" type="ORF">VXS00_14485</name>
</gene>
<dbReference type="Pfam" id="PF04545">
    <property type="entry name" value="Sigma70_r4"/>
    <property type="match status" value="1"/>
</dbReference>
<dbReference type="InterPro" id="IPR007630">
    <property type="entry name" value="RNA_pol_sigma70_r4"/>
</dbReference>
<organism evidence="2 3">
    <name type="scientific">Photobacterium piscicola</name>
    <dbReference type="NCBI Taxonomy" id="1378299"/>
    <lineage>
        <taxon>Bacteria</taxon>
        <taxon>Pseudomonadati</taxon>
        <taxon>Pseudomonadota</taxon>
        <taxon>Gammaproteobacteria</taxon>
        <taxon>Vibrionales</taxon>
        <taxon>Vibrionaceae</taxon>
        <taxon>Photobacterium</taxon>
    </lineage>
</organism>
<dbReference type="SUPFAM" id="SSF88659">
    <property type="entry name" value="Sigma3 and sigma4 domains of RNA polymerase sigma factors"/>
    <property type="match status" value="1"/>
</dbReference>
<evidence type="ECO:0000313" key="2">
    <source>
        <dbReference type="EMBL" id="MEC6899854.1"/>
    </source>
</evidence>
<comment type="caution">
    <text evidence="2">The sequence shown here is derived from an EMBL/GenBank/DDBJ whole genome shotgun (WGS) entry which is preliminary data.</text>
</comment>
<dbReference type="InterPro" id="IPR013324">
    <property type="entry name" value="RNA_pol_sigma_r3/r4-like"/>
</dbReference>